<evidence type="ECO:0000313" key="5">
    <source>
        <dbReference type="Proteomes" id="UP000518266"/>
    </source>
</evidence>
<evidence type="ECO:0000259" key="2">
    <source>
        <dbReference type="Pfam" id="PF23774"/>
    </source>
</evidence>
<dbReference type="InterPro" id="IPR056420">
    <property type="entry name" value="GEMI5_RBS"/>
</dbReference>
<sequence length="717" mass="78760">MNGGIVTGGVKAVKPRSCLVKMEDEVSSTSCSIPPSAIIETQRKAFTAVKSKDKPDLLKKEASLHAARQHRHGPSPKEDLLQDCITLASVKHNSGCVPGQGEHIHLGLFSDRQALYRMFEAEEEGHVEAGHHESVVYLRLWSGDLEGALQLATEKGELNDHLLSLVPMAGFQVWSRTVEAFVKQLCLQEQYLKAASHLLSINKLYEAIDLLRSHKLYREAIALVKARLPAEEPVLKELYTCWAAVLERDGHFSAAAKCYLAAGASFDAAKVIARKNDVSSLSTAASLARISGEVALAQSLALRCAKDLAAAQDWTAAQEVLSSQESLLVHRLHLCVAELLAVMLADPQAASPPCVSTNLWASPGERHISIHGRVKAVWEEHFGVSQTSAGHRSVKTLLQELKSLESPTPTANIPLRQVQLYSSLHLTRAVLSWLSDDDGQLIKELWQAVAWLRDAGHFCVSAELCRLLFPDGQVTVCSLNHPKVLQYAEEEAKAAADSLEAFVHYQRLYQHWWSNPTQIQSRCSLPLADCSRGEEVEEKVVNGEGDVSESGESVSPETRTFDDLDLGAYGLLSELHAACQASQRSVREIQERIAALVLRHSRAQVGQLDSGEKEAADRPLQLSSSREGSADAEQRPEEQETLLSLSTKMSEHQKQLADLPNTIKMYPHPDVVECCLVLLHISKSSSLSESLQQKAKDLLRKYGTNPSVLKTAQKFLA</sequence>
<dbReference type="PANTHER" id="PTHR46362:SF1">
    <property type="entry name" value="GEM-ASSOCIATED PROTEIN 5"/>
    <property type="match status" value="1"/>
</dbReference>
<evidence type="ECO:0000313" key="4">
    <source>
        <dbReference type="EMBL" id="KAF3841164.1"/>
    </source>
</evidence>
<accession>A0A7J5XVL6</accession>
<dbReference type="InterPro" id="IPR056421">
    <property type="entry name" value="TPR_GEMI5"/>
</dbReference>
<feature type="region of interest" description="Disordered" evidence="1">
    <location>
        <begin position="538"/>
        <end position="559"/>
    </location>
</feature>
<evidence type="ECO:0008006" key="6">
    <source>
        <dbReference type="Google" id="ProtNLM"/>
    </source>
</evidence>
<dbReference type="GO" id="GO:0032797">
    <property type="term" value="C:SMN complex"/>
    <property type="evidence" value="ECO:0007669"/>
    <property type="project" value="TreeGrafter"/>
</dbReference>
<feature type="domain" description="Gem-associated protein 5 TPR" evidence="2">
    <location>
        <begin position="106"/>
        <end position="314"/>
    </location>
</feature>
<keyword evidence="5" id="KW-1185">Reference proteome</keyword>
<comment type="caution">
    <text evidence="4">The sequence shown here is derived from an EMBL/GenBank/DDBJ whole genome shotgun (WGS) entry which is preliminary data.</text>
</comment>
<evidence type="ECO:0000259" key="3">
    <source>
        <dbReference type="Pfam" id="PF23777"/>
    </source>
</evidence>
<name>A0A7J5XVL6_DISMA</name>
<reference evidence="4 5" key="1">
    <citation type="submission" date="2020-03" db="EMBL/GenBank/DDBJ databases">
        <title>Dissostichus mawsoni Genome sequencing and assembly.</title>
        <authorList>
            <person name="Park H."/>
        </authorList>
    </citation>
    <scope>NUCLEOTIDE SEQUENCE [LARGE SCALE GENOMIC DNA]</scope>
    <source>
        <strain evidence="4">DM0001</strain>
        <tissue evidence="4">Muscle</tissue>
    </source>
</reference>
<dbReference type="GO" id="GO:0000387">
    <property type="term" value="P:spliceosomal snRNP assembly"/>
    <property type="evidence" value="ECO:0007669"/>
    <property type="project" value="TreeGrafter"/>
</dbReference>
<organism evidence="4 5">
    <name type="scientific">Dissostichus mawsoni</name>
    <name type="common">Antarctic cod</name>
    <dbReference type="NCBI Taxonomy" id="36200"/>
    <lineage>
        <taxon>Eukaryota</taxon>
        <taxon>Metazoa</taxon>
        <taxon>Chordata</taxon>
        <taxon>Craniata</taxon>
        <taxon>Vertebrata</taxon>
        <taxon>Euteleostomi</taxon>
        <taxon>Actinopterygii</taxon>
        <taxon>Neopterygii</taxon>
        <taxon>Teleostei</taxon>
        <taxon>Neoteleostei</taxon>
        <taxon>Acanthomorphata</taxon>
        <taxon>Eupercaria</taxon>
        <taxon>Perciformes</taxon>
        <taxon>Notothenioidei</taxon>
        <taxon>Nototheniidae</taxon>
        <taxon>Dissostichus</taxon>
    </lineage>
</organism>
<evidence type="ECO:0000256" key="1">
    <source>
        <dbReference type="SAM" id="MobiDB-lite"/>
    </source>
</evidence>
<gene>
    <name evidence="4" type="ORF">F7725_007026</name>
</gene>
<dbReference type="AlphaFoldDB" id="A0A7J5XVL6"/>
<dbReference type="Proteomes" id="UP000518266">
    <property type="component" value="Unassembled WGS sequence"/>
</dbReference>
<feature type="compositionally biased region" description="Basic and acidic residues" evidence="1">
    <location>
        <begin position="628"/>
        <end position="638"/>
    </location>
</feature>
<dbReference type="InterPro" id="IPR052640">
    <property type="entry name" value="Gemin-5"/>
</dbReference>
<proteinExistence type="predicted"/>
<dbReference type="GO" id="GO:0005634">
    <property type="term" value="C:nucleus"/>
    <property type="evidence" value="ECO:0007669"/>
    <property type="project" value="TreeGrafter"/>
</dbReference>
<dbReference type="GO" id="GO:0003730">
    <property type="term" value="F:mRNA 3'-UTR binding"/>
    <property type="evidence" value="ECO:0007669"/>
    <property type="project" value="TreeGrafter"/>
</dbReference>
<dbReference type="OrthoDB" id="7326421at2759"/>
<feature type="compositionally biased region" description="Low complexity" evidence="1">
    <location>
        <begin position="542"/>
        <end position="557"/>
    </location>
</feature>
<protein>
    <recommendedName>
        <fullName evidence="6">Gem-associated protein 5</fullName>
    </recommendedName>
</protein>
<feature type="region of interest" description="Disordered" evidence="1">
    <location>
        <begin position="607"/>
        <end position="639"/>
    </location>
</feature>
<dbReference type="EMBL" id="JAAKFY010000020">
    <property type="protein sequence ID" value="KAF3841164.1"/>
    <property type="molecule type" value="Genomic_DNA"/>
</dbReference>
<dbReference type="Pfam" id="PF23774">
    <property type="entry name" value="TPR_GEMI5"/>
    <property type="match status" value="1"/>
</dbReference>
<dbReference type="PANTHER" id="PTHR46362">
    <property type="entry name" value="GEM-ASSOCIATED PROTEIN 5"/>
    <property type="match status" value="1"/>
</dbReference>
<feature type="domain" description="Gem-associated protein 5 RBS" evidence="3">
    <location>
        <begin position="373"/>
        <end position="703"/>
    </location>
</feature>
<dbReference type="Pfam" id="PF23777">
    <property type="entry name" value="GEMI5_RBS"/>
    <property type="match status" value="1"/>
</dbReference>